<accession>A0A397VDH8</accession>
<dbReference type="EMBL" id="QKWP01000412">
    <property type="protein sequence ID" value="RIB20515.1"/>
    <property type="molecule type" value="Genomic_DNA"/>
</dbReference>
<gene>
    <name evidence="2" type="ORF">C2G38_1187770</name>
</gene>
<evidence type="ECO:0000313" key="2">
    <source>
        <dbReference type="EMBL" id="RIB20515.1"/>
    </source>
</evidence>
<name>A0A397VDH8_9GLOM</name>
<feature type="region of interest" description="Disordered" evidence="1">
    <location>
        <begin position="363"/>
        <end position="405"/>
    </location>
</feature>
<organism evidence="2 3">
    <name type="scientific">Gigaspora rosea</name>
    <dbReference type="NCBI Taxonomy" id="44941"/>
    <lineage>
        <taxon>Eukaryota</taxon>
        <taxon>Fungi</taxon>
        <taxon>Fungi incertae sedis</taxon>
        <taxon>Mucoromycota</taxon>
        <taxon>Glomeromycotina</taxon>
        <taxon>Glomeromycetes</taxon>
        <taxon>Diversisporales</taxon>
        <taxon>Gigasporaceae</taxon>
        <taxon>Gigaspora</taxon>
    </lineage>
</organism>
<dbReference type="Proteomes" id="UP000266673">
    <property type="component" value="Unassembled WGS sequence"/>
</dbReference>
<feature type="compositionally biased region" description="Low complexity" evidence="1">
    <location>
        <begin position="378"/>
        <end position="401"/>
    </location>
</feature>
<protein>
    <submittedName>
        <fullName evidence="2">Uncharacterized protein</fullName>
    </submittedName>
</protein>
<keyword evidence="3" id="KW-1185">Reference proteome</keyword>
<proteinExistence type="predicted"/>
<sequence>MATAKTALKTRKPKTNNYAGILDQFLKKYNLSANSTLEQLSEHASELGAPLPDWMARKCVKVALAKRKFSEEQIGVLVPDKRKKKLTIEKRALYCAKTGDEWDIYIHALDLGPKSNDEIVASCSRLSLFRNKLAKAGIAQEPIGIYAKLPGVTTASNKIQKERTEQDVANNQLKIPPHFSLEKGLKRIQNIDTTKDPLLQDLADVIVMLCMRPAEVSSLQIDHYEVDPSNPSAWYKNGYSWYCTGYAKNKGENKDNPEPRPFLSMEKNPERARALLIWIQEAIKAGKLSDPTFSKNGKRNTRAFSKFLKPYKITPKILRKIGGKHACRVHGGPNPTHQHLDLLNRIALRHKIVRLDAGKNYAIGDTESEDSDLESESDQAPSPISGSQASSSQPKNNNSNPFESQIAEIDSMLASF</sequence>
<comment type="caution">
    <text evidence="2">The sequence shown here is derived from an EMBL/GenBank/DDBJ whole genome shotgun (WGS) entry which is preliminary data.</text>
</comment>
<reference evidence="2 3" key="1">
    <citation type="submission" date="2018-06" db="EMBL/GenBank/DDBJ databases">
        <title>Comparative genomics reveals the genomic features of Rhizophagus irregularis, R. cerebriforme, R. diaphanum and Gigaspora rosea, and their symbiotic lifestyle signature.</title>
        <authorList>
            <person name="Morin E."/>
            <person name="San Clemente H."/>
            <person name="Chen E.C.H."/>
            <person name="De La Providencia I."/>
            <person name="Hainaut M."/>
            <person name="Kuo A."/>
            <person name="Kohler A."/>
            <person name="Murat C."/>
            <person name="Tang N."/>
            <person name="Roy S."/>
            <person name="Loubradou J."/>
            <person name="Henrissat B."/>
            <person name="Grigoriev I.V."/>
            <person name="Corradi N."/>
            <person name="Roux C."/>
            <person name="Martin F.M."/>
        </authorList>
    </citation>
    <scope>NUCLEOTIDE SEQUENCE [LARGE SCALE GENOMIC DNA]</scope>
    <source>
        <strain evidence="2 3">DAOM 194757</strain>
    </source>
</reference>
<evidence type="ECO:0000313" key="3">
    <source>
        <dbReference type="Proteomes" id="UP000266673"/>
    </source>
</evidence>
<dbReference type="AlphaFoldDB" id="A0A397VDH8"/>
<evidence type="ECO:0000256" key="1">
    <source>
        <dbReference type="SAM" id="MobiDB-lite"/>
    </source>
</evidence>
<feature type="compositionally biased region" description="Acidic residues" evidence="1">
    <location>
        <begin position="366"/>
        <end position="377"/>
    </location>
</feature>
<dbReference type="OrthoDB" id="2380285at2759"/>